<gene>
    <name evidence="1" type="ORF">F9802_13000</name>
</gene>
<proteinExistence type="predicted"/>
<accession>A0A6I1FE48</accession>
<organism evidence="1 2">
    <name type="scientific">Bacillus aerolatus</name>
    <dbReference type="NCBI Taxonomy" id="2653354"/>
    <lineage>
        <taxon>Bacteria</taxon>
        <taxon>Bacillati</taxon>
        <taxon>Bacillota</taxon>
        <taxon>Bacilli</taxon>
        <taxon>Bacillales</taxon>
        <taxon>Bacillaceae</taxon>
        <taxon>Bacillus</taxon>
    </lineage>
</organism>
<dbReference type="RefSeq" id="WP_152152596.1">
    <property type="nucleotide sequence ID" value="NZ_WEIO01000007.1"/>
</dbReference>
<dbReference type="EMBL" id="WEIO01000007">
    <property type="protein sequence ID" value="KAB7705977.1"/>
    <property type="molecule type" value="Genomic_DNA"/>
</dbReference>
<sequence length="159" mass="18011">MFNMLHGLKDIHTVISNRRKIGGVAEAGTIQLSSGEVYDHPVFTNVDLSKGQYVSLCFIDENGTNIMAHVDQIALIKGLEHKLICQLNNAYVKQMLLQDTVQYLQKLCEINDGFVTHTFKKEALQLVRDISVNELKKHNVSLPFPMEEKLVHISDRLHA</sequence>
<name>A0A6I1FE48_9BACI</name>
<evidence type="ECO:0000313" key="2">
    <source>
        <dbReference type="Proteomes" id="UP000429595"/>
    </source>
</evidence>
<dbReference type="AlphaFoldDB" id="A0A6I1FE48"/>
<comment type="caution">
    <text evidence="1">The sequence shown here is derived from an EMBL/GenBank/DDBJ whole genome shotgun (WGS) entry which is preliminary data.</text>
</comment>
<keyword evidence="2" id="KW-1185">Reference proteome</keyword>
<dbReference type="Proteomes" id="UP000429595">
    <property type="component" value="Unassembled WGS sequence"/>
</dbReference>
<evidence type="ECO:0000313" key="1">
    <source>
        <dbReference type="EMBL" id="KAB7705977.1"/>
    </source>
</evidence>
<reference evidence="1 2" key="1">
    <citation type="submission" date="2019-10" db="EMBL/GenBank/DDBJ databases">
        <title>Bacillus aerolatum sp. nov., isolated from bioaerosol of sport playgrounds.</title>
        <authorList>
            <person name="Chen P."/>
            <person name="Zhang G."/>
        </authorList>
    </citation>
    <scope>NUCLEOTIDE SEQUENCE [LARGE SCALE GENOMIC DNA]</scope>
    <source>
        <strain evidence="1 2">CX253</strain>
    </source>
</reference>
<protein>
    <submittedName>
        <fullName evidence="1">Uncharacterized protein</fullName>
    </submittedName>
</protein>